<reference evidence="7" key="1">
    <citation type="submission" date="2020-11" db="EMBL/GenBank/DDBJ databases">
        <authorList>
            <consortium name="DOE Joint Genome Institute"/>
            <person name="Ahrendt S."/>
            <person name="Riley R."/>
            <person name="Andreopoulos W."/>
            <person name="Labutti K."/>
            <person name="Pangilinan J."/>
            <person name="Ruiz-Duenas F.J."/>
            <person name="Barrasa J.M."/>
            <person name="Sanchez-Garcia M."/>
            <person name="Camarero S."/>
            <person name="Miyauchi S."/>
            <person name="Serrano A."/>
            <person name="Linde D."/>
            <person name="Babiker R."/>
            <person name="Drula E."/>
            <person name="Ayuso-Fernandez I."/>
            <person name="Pacheco R."/>
            <person name="Padilla G."/>
            <person name="Ferreira P."/>
            <person name="Barriuso J."/>
            <person name="Kellner H."/>
            <person name="Castanera R."/>
            <person name="Alfaro M."/>
            <person name="Ramirez L."/>
            <person name="Pisabarro A.G."/>
            <person name="Kuo A."/>
            <person name="Tritt A."/>
            <person name="Lipzen A."/>
            <person name="He G."/>
            <person name="Yan M."/>
            <person name="Ng V."/>
            <person name="Cullen D."/>
            <person name="Martin F."/>
            <person name="Rosso M.-N."/>
            <person name="Henrissat B."/>
            <person name="Hibbett D."/>
            <person name="Martinez A.T."/>
            <person name="Grigoriev I.V."/>
        </authorList>
    </citation>
    <scope>NUCLEOTIDE SEQUENCE</scope>
    <source>
        <strain evidence="7">MF-IS2</strain>
    </source>
</reference>
<name>A0A9P5X2Z1_9AGAR</name>
<dbReference type="Proteomes" id="UP000807342">
    <property type="component" value="Unassembled WGS sequence"/>
</dbReference>
<dbReference type="GO" id="GO:0005634">
    <property type="term" value="C:nucleus"/>
    <property type="evidence" value="ECO:0007669"/>
    <property type="project" value="UniProtKB-SubCell"/>
</dbReference>
<dbReference type="Gene3D" id="1.25.10.10">
    <property type="entry name" value="Leucine-rich Repeat Variant"/>
    <property type="match status" value="1"/>
</dbReference>
<dbReference type="CDD" id="cd19953">
    <property type="entry name" value="PDS5"/>
    <property type="match status" value="1"/>
</dbReference>
<feature type="compositionally biased region" description="Basic and acidic residues" evidence="6">
    <location>
        <begin position="1352"/>
        <end position="1365"/>
    </location>
</feature>
<dbReference type="SUPFAM" id="SSF48371">
    <property type="entry name" value="ARM repeat"/>
    <property type="match status" value="1"/>
</dbReference>
<evidence type="ECO:0000256" key="4">
    <source>
        <dbReference type="ARBA" id="ARBA00023242"/>
    </source>
</evidence>
<evidence type="ECO:0000313" key="8">
    <source>
        <dbReference type="Proteomes" id="UP000807342"/>
    </source>
</evidence>
<dbReference type="PANTHER" id="PTHR12663">
    <property type="entry name" value="ANDROGEN INDUCED INHIBITOR OF PROLIFERATION AS3 / PDS5-RELATED"/>
    <property type="match status" value="1"/>
</dbReference>
<feature type="compositionally biased region" description="Acidic residues" evidence="6">
    <location>
        <begin position="1366"/>
        <end position="1379"/>
    </location>
</feature>
<feature type="compositionally biased region" description="Acidic residues" evidence="6">
    <location>
        <begin position="1255"/>
        <end position="1290"/>
    </location>
</feature>
<sequence>MVAQTRLIFKDKLTTRGLTADQILKRLQRLYDQLDNHDQDDVDRPALSNTRTELIHKTILLHKDQGVRAYTACCLAELLRLYAPDAPYTQPELRDIFQFFVRQLKDGLKTSETAYHNQYFHLLESLATVKSAVLICDLPSGDEIMLEFFTTFFYIVRRGTTNKKMEAFMGDILIAVLDECQSVPQTVLDTILAQFMDKDARREQPAYRLAVHVCNNVADKLQRPVCQYFTDIIVDSAAHDTTTAAHDSDSDNDEDKFEQLQNAHELIKRLHQSCPAILHGVLPQLAEELRVDHVNIRQLATVALGEMYADKNGGELATKYPATWDVWISRKNDKVVAIRLKFVEALKPLLAGLPIKREALAEALEAKLWDPDERVRMAACKAFTQLDYESALHNVSEELLRAVASRFLDKKASVRSEALNGLGKLYNLAYPEIENNDVAAIKHFGWIPNSILEVVSQSPLVRDMVERVWATHILPLTSPHPGSKSGEIDEVQWTEKLLNVMKHLSDKSIEILVSLSGIKEARPGLCDKYLDACVRYNGGVIDDDEEQVTQTLNVYVQTLTSWIYANDHKASEDLHTFAKMNENRLYKLLKTCFNPQSDIKTLAKSSHEFLRRVDTSSSSNSPSLPTTLSTLLYHGSLHIINHSSIPTLLKKLQLPTGAQRRASTSPSNQLAATNSTLILKAMAKWAPGLVKAHFGELVKRVLALGEFVGGDGDTAGEKEEVVEVEVVLRLLGNFVRFEKGSADGGTGGGVTEKVDRRVVERMVGYALGRERRLAKFAARFLVLAEGEGCREAAGRVVKRIVERLKDAEDIELAAHVAALVQYARYAPGMFEEYSDVIMEYLVRRVINMPVIDGTVEGEDDNAEEWYEDSADVPPLLWAKISTLKVFRHRCLNAAVAYTQAAQKDNVQDRDKGKGKETGAADGGKERAEKIVGPVVKMMQMLIVNEGAMSPDSKEDPKARSRMRLQAAVTLLHLARMDVYLALVMENFGRLVLTIQDTCYGVRSTFLNKLIVLFMSRKLPPAFSVIFFLTVHDPEEDVKTSAEACVRSLLRKLSPAQRVEYFELMFVRLLHTLAHHPDFGTEHDDLLDLAKYLKFYLGLIATSENVSLLYNLTQKGKTVRDHASFTHSENFYILCELSQDLIKVHASVHSWSIQSYPGKVRMPADILRPLPNAEAANRILKTTFLPDETREWVANSYQHQRKERKATTAATATGGGGAASDKEGGSAVVSAGGKRKASKSRGSAAKRRKGKKDKWDSDENDDDEEEEEEDVDMDGQDEEEQAEGSDVEMESVDGKGKARARGKGRARVQPKAKAKATGAKPKAKSKSKREKEEEDREAREAKGLRTSARTRAKAQEGRKKPRRNESGDEADDDSDKMDTS</sequence>
<dbReference type="GO" id="GO:0000785">
    <property type="term" value="C:chromatin"/>
    <property type="evidence" value="ECO:0007669"/>
    <property type="project" value="TreeGrafter"/>
</dbReference>
<dbReference type="InterPro" id="IPR011989">
    <property type="entry name" value="ARM-like"/>
</dbReference>
<dbReference type="Pfam" id="PF20168">
    <property type="entry name" value="PDS5"/>
    <property type="match status" value="1"/>
</dbReference>
<evidence type="ECO:0000256" key="5">
    <source>
        <dbReference type="ARBA" id="ARBA00023306"/>
    </source>
</evidence>
<feature type="region of interest" description="Disordered" evidence="6">
    <location>
        <begin position="902"/>
        <end position="924"/>
    </location>
</feature>
<evidence type="ECO:0000313" key="7">
    <source>
        <dbReference type="EMBL" id="KAF9443853.1"/>
    </source>
</evidence>
<dbReference type="InterPro" id="IPR016024">
    <property type="entry name" value="ARM-type_fold"/>
</dbReference>
<gene>
    <name evidence="7" type="ORF">P691DRAFT_808221</name>
</gene>
<protein>
    <submittedName>
        <fullName evidence="7">ARM repeat-containing protein</fullName>
    </submittedName>
</protein>
<proteinExistence type="predicted"/>
<evidence type="ECO:0000256" key="1">
    <source>
        <dbReference type="ARBA" id="ARBA00004123"/>
    </source>
</evidence>
<keyword evidence="5" id="KW-0131">Cell cycle</keyword>
<keyword evidence="4" id="KW-0539">Nucleus</keyword>
<accession>A0A9P5X2Z1</accession>
<feature type="compositionally biased region" description="Basic and acidic residues" evidence="6">
    <location>
        <begin position="905"/>
        <end position="924"/>
    </location>
</feature>
<organism evidence="7 8">
    <name type="scientific">Macrolepiota fuliginosa MF-IS2</name>
    <dbReference type="NCBI Taxonomy" id="1400762"/>
    <lineage>
        <taxon>Eukaryota</taxon>
        <taxon>Fungi</taxon>
        <taxon>Dikarya</taxon>
        <taxon>Basidiomycota</taxon>
        <taxon>Agaricomycotina</taxon>
        <taxon>Agaricomycetes</taxon>
        <taxon>Agaricomycetidae</taxon>
        <taxon>Agaricales</taxon>
        <taxon>Agaricineae</taxon>
        <taxon>Agaricaceae</taxon>
        <taxon>Macrolepiota</taxon>
    </lineage>
</organism>
<dbReference type="GO" id="GO:0006281">
    <property type="term" value="P:DNA repair"/>
    <property type="evidence" value="ECO:0007669"/>
    <property type="project" value="TreeGrafter"/>
</dbReference>
<dbReference type="GO" id="GO:0007064">
    <property type="term" value="P:mitotic sister chromatid cohesion"/>
    <property type="evidence" value="ECO:0007669"/>
    <property type="project" value="InterPro"/>
</dbReference>
<feature type="compositionally biased region" description="Basic residues" evidence="6">
    <location>
        <begin position="1296"/>
        <end position="1313"/>
    </location>
</feature>
<keyword evidence="8" id="KW-1185">Reference proteome</keyword>
<dbReference type="OrthoDB" id="200660at2759"/>
<evidence type="ECO:0000256" key="6">
    <source>
        <dbReference type="SAM" id="MobiDB-lite"/>
    </source>
</evidence>
<feature type="region of interest" description="Disordered" evidence="6">
    <location>
        <begin position="1194"/>
        <end position="1379"/>
    </location>
</feature>
<dbReference type="EMBL" id="MU151428">
    <property type="protein sequence ID" value="KAF9443853.1"/>
    <property type="molecule type" value="Genomic_DNA"/>
</dbReference>
<evidence type="ECO:0000256" key="2">
    <source>
        <dbReference type="ARBA" id="ARBA00022618"/>
    </source>
</evidence>
<comment type="caution">
    <text evidence="7">The sequence shown here is derived from an EMBL/GenBank/DDBJ whole genome shotgun (WGS) entry which is preliminary data.</text>
</comment>
<dbReference type="PANTHER" id="PTHR12663:SF0">
    <property type="entry name" value="PRECOCIOUS DISSOCIATION OF SISTERS 5, ISOFORM A"/>
    <property type="match status" value="1"/>
</dbReference>
<comment type="subcellular location">
    <subcellularLocation>
        <location evidence="1">Nucleus</location>
    </subcellularLocation>
</comment>
<feature type="compositionally biased region" description="Basic residues" evidence="6">
    <location>
        <begin position="1232"/>
        <end position="1251"/>
    </location>
</feature>
<keyword evidence="2" id="KW-0132">Cell division</keyword>
<dbReference type="InterPro" id="IPR039776">
    <property type="entry name" value="Pds5"/>
</dbReference>
<keyword evidence="3" id="KW-0498">Mitosis</keyword>
<evidence type="ECO:0000256" key="3">
    <source>
        <dbReference type="ARBA" id="ARBA00022776"/>
    </source>
</evidence>
<dbReference type="GO" id="GO:0051301">
    <property type="term" value="P:cell division"/>
    <property type="evidence" value="ECO:0007669"/>
    <property type="project" value="UniProtKB-KW"/>
</dbReference>